<feature type="region of interest" description="Disordered" evidence="1">
    <location>
        <begin position="145"/>
        <end position="174"/>
    </location>
</feature>
<dbReference type="EMBL" id="JAJEPU010000019">
    <property type="protein sequence ID" value="MCC2164757.1"/>
    <property type="molecule type" value="Genomic_DNA"/>
</dbReference>
<dbReference type="AlphaFoldDB" id="A0AAE3ASV4"/>
<keyword evidence="4" id="KW-0378">Hydrolase</keyword>
<evidence type="ECO:0000259" key="3">
    <source>
        <dbReference type="Pfam" id="PF07486"/>
    </source>
</evidence>
<protein>
    <submittedName>
        <fullName evidence="4">Cell wall hydrolase</fullName>
    </submittedName>
</protein>
<evidence type="ECO:0000313" key="4">
    <source>
        <dbReference type="EMBL" id="MCC2164757.1"/>
    </source>
</evidence>
<dbReference type="InterPro" id="IPR011105">
    <property type="entry name" value="Cell_wall_hydrolase_SleB"/>
</dbReference>
<keyword evidence="2" id="KW-1133">Transmembrane helix</keyword>
<keyword evidence="2" id="KW-0472">Membrane</keyword>
<keyword evidence="2" id="KW-0812">Transmembrane</keyword>
<dbReference type="Pfam" id="PF07486">
    <property type="entry name" value="Hydrolase_2"/>
    <property type="match status" value="1"/>
</dbReference>
<evidence type="ECO:0000256" key="1">
    <source>
        <dbReference type="SAM" id="MobiDB-lite"/>
    </source>
</evidence>
<dbReference type="InterPro" id="IPR042047">
    <property type="entry name" value="SleB_dom1"/>
</dbReference>
<dbReference type="GO" id="GO:0016787">
    <property type="term" value="F:hydrolase activity"/>
    <property type="evidence" value="ECO:0007669"/>
    <property type="project" value="UniProtKB-KW"/>
</dbReference>
<dbReference type="Proteomes" id="UP001198962">
    <property type="component" value="Unassembled WGS sequence"/>
</dbReference>
<evidence type="ECO:0000256" key="2">
    <source>
        <dbReference type="SAM" id="Phobius"/>
    </source>
</evidence>
<sequence length="312" mass="34786">MLAICSFLQSVYQLVRTLTVKSVNVTKQMYRSRAILMTGSVVVAVLTFASAGFAGGGRNALTAYAETSSEEESLKETEEIEEKIGEAEVAQTEEVVLLTEAKIPFHLAGHDTEEVKSGQLLAGSTLAKNVQEELDARQLREEAVEETKEEIRRVEEERRRQEEEEARRRAEEERKRQEAEAKMAAAVVSYTPEDLTVLQRIVQAEAGGCDMKGRILVANVVINRVLNKSFPASITGVVYQKSQFSPVIDGSINRCKVTEATVEAVDRALAGEDYSQGALYFMNRKLSQNGNVRWFDGSLHYLFEHGGHEFFK</sequence>
<feature type="transmembrane region" description="Helical" evidence="2">
    <location>
        <begin position="33"/>
        <end position="54"/>
    </location>
</feature>
<dbReference type="Gene3D" id="1.10.10.2520">
    <property type="entry name" value="Cell wall hydrolase SleB, domain 1"/>
    <property type="match status" value="1"/>
</dbReference>
<accession>A0AAE3ASV4</accession>
<dbReference type="RefSeq" id="WP_308451310.1">
    <property type="nucleotide sequence ID" value="NZ_JAJEPU010000019.1"/>
</dbReference>
<keyword evidence="5" id="KW-1185">Reference proteome</keyword>
<organism evidence="4 5">
    <name type="scientific">Brotaphodocola catenula</name>
    <dbReference type="NCBI Taxonomy" id="2885361"/>
    <lineage>
        <taxon>Bacteria</taxon>
        <taxon>Bacillati</taxon>
        <taxon>Bacillota</taxon>
        <taxon>Clostridia</taxon>
        <taxon>Lachnospirales</taxon>
        <taxon>Lachnospiraceae</taxon>
        <taxon>Brotaphodocola</taxon>
    </lineage>
</organism>
<comment type="caution">
    <text evidence="4">The sequence shown here is derived from an EMBL/GenBank/DDBJ whole genome shotgun (WGS) entry which is preliminary data.</text>
</comment>
<reference evidence="4" key="1">
    <citation type="submission" date="2021-10" db="EMBL/GenBank/DDBJ databases">
        <title>Anaerobic single-cell dispensing facilitates the cultivation of human gut bacteria.</title>
        <authorList>
            <person name="Afrizal A."/>
        </authorList>
    </citation>
    <scope>NUCLEOTIDE SEQUENCE</scope>
    <source>
        <strain evidence="4">CLA-AA-H274</strain>
    </source>
</reference>
<evidence type="ECO:0000313" key="5">
    <source>
        <dbReference type="Proteomes" id="UP001198962"/>
    </source>
</evidence>
<proteinExistence type="predicted"/>
<name>A0AAE3ASV4_9FIRM</name>
<feature type="domain" description="Cell wall hydrolase SleB" evidence="3">
    <location>
        <begin position="211"/>
        <end position="311"/>
    </location>
</feature>
<gene>
    <name evidence="4" type="ORF">LKD32_07665</name>
</gene>